<dbReference type="Proteomes" id="UP000524535">
    <property type="component" value="Unassembled WGS sequence"/>
</dbReference>
<evidence type="ECO:0000259" key="1">
    <source>
        <dbReference type="Pfam" id="PF04101"/>
    </source>
</evidence>
<proteinExistence type="predicted"/>
<evidence type="ECO:0000313" key="2">
    <source>
        <dbReference type="EMBL" id="MBB4413656.1"/>
    </source>
</evidence>
<dbReference type="InterPro" id="IPR007235">
    <property type="entry name" value="Glyco_trans_28_C"/>
</dbReference>
<feature type="domain" description="Glycosyl transferase family 28 C-terminal" evidence="1">
    <location>
        <begin position="1"/>
        <end position="108"/>
    </location>
</feature>
<dbReference type="SUPFAM" id="SSF53756">
    <property type="entry name" value="UDP-Glycosyltransferase/glycogen phosphorylase"/>
    <property type="match status" value="1"/>
</dbReference>
<gene>
    <name evidence="2" type="ORF">GGE31_004184</name>
</gene>
<dbReference type="Pfam" id="PF04101">
    <property type="entry name" value="Glyco_tran_28_C"/>
    <property type="match status" value="1"/>
</dbReference>
<dbReference type="GO" id="GO:0016758">
    <property type="term" value="F:hexosyltransferase activity"/>
    <property type="evidence" value="ECO:0007669"/>
    <property type="project" value="InterPro"/>
</dbReference>
<reference evidence="2 3" key="1">
    <citation type="submission" date="2020-08" db="EMBL/GenBank/DDBJ databases">
        <title>Genomic Encyclopedia of Type Strains, Phase IV (KMG-V): Genome sequencing to study the core and pangenomes of soil and plant-associated prokaryotes.</title>
        <authorList>
            <person name="Whitman W."/>
        </authorList>
    </citation>
    <scope>NUCLEOTIDE SEQUENCE [LARGE SCALE GENOMIC DNA]</scope>
    <source>
        <strain evidence="2 3">SEMIA 444</strain>
    </source>
</reference>
<dbReference type="AlphaFoldDB" id="A0A7W6THR1"/>
<dbReference type="RefSeq" id="WP_183685038.1">
    <property type="nucleotide sequence ID" value="NZ_JACIGW010000005.1"/>
</dbReference>
<evidence type="ECO:0000313" key="3">
    <source>
        <dbReference type="Proteomes" id="UP000524535"/>
    </source>
</evidence>
<protein>
    <submittedName>
        <fullName evidence="2">UDP-N-acetylglucosamine transferase subunit ALG13</fullName>
    </submittedName>
</protein>
<name>A0A7W6THR1_9HYPH</name>
<sequence length="163" mass="18018">MILLTVGTQLPFDRLVQIMDTIAPDLSETIFAQIGHGQYIPRNFEFCRMALPEELAERFASASRIVSHAGTGSVLTARRYNKPIILFPRRASLGEHRNDHQLATCQQLDGAPGLSVAYDETELRDLLRTDLDAVAAEPASTGTGSKLGRGIANYIRRIDNDEH</sequence>
<keyword evidence="2" id="KW-0808">Transferase</keyword>
<dbReference type="EMBL" id="JACIGY010000006">
    <property type="protein sequence ID" value="MBB4413656.1"/>
    <property type="molecule type" value="Genomic_DNA"/>
</dbReference>
<organism evidence="2 3">
    <name type="scientific">Aliirhizobium cellulosilyticum</name>
    <dbReference type="NCBI Taxonomy" id="393664"/>
    <lineage>
        <taxon>Bacteria</taxon>
        <taxon>Pseudomonadati</taxon>
        <taxon>Pseudomonadota</taxon>
        <taxon>Alphaproteobacteria</taxon>
        <taxon>Hyphomicrobiales</taxon>
        <taxon>Rhizobiaceae</taxon>
        <taxon>Aliirhizobium</taxon>
    </lineage>
</organism>
<comment type="caution">
    <text evidence="2">The sequence shown here is derived from an EMBL/GenBank/DDBJ whole genome shotgun (WGS) entry which is preliminary data.</text>
</comment>
<keyword evidence="3" id="KW-1185">Reference proteome</keyword>
<accession>A0A7W6THR1</accession>
<dbReference type="Gene3D" id="3.40.50.2000">
    <property type="entry name" value="Glycogen Phosphorylase B"/>
    <property type="match status" value="1"/>
</dbReference>